<organism evidence="2">
    <name type="scientific">bioreactor metagenome</name>
    <dbReference type="NCBI Taxonomy" id="1076179"/>
    <lineage>
        <taxon>unclassified sequences</taxon>
        <taxon>metagenomes</taxon>
        <taxon>ecological metagenomes</taxon>
    </lineage>
</organism>
<keyword evidence="1" id="KW-0472">Membrane</keyword>
<accession>A0A645DS56</accession>
<feature type="transmembrane region" description="Helical" evidence="1">
    <location>
        <begin position="36"/>
        <end position="56"/>
    </location>
</feature>
<keyword evidence="1" id="KW-0812">Transmembrane</keyword>
<proteinExistence type="predicted"/>
<dbReference type="EMBL" id="VSSQ01039083">
    <property type="protein sequence ID" value="MPM92095.1"/>
    <property type="molecule type" value="Genomic_DNA"/>
</dbReference>
<reference evidence="2" key="1">
    <citation type="submission" date="2019-08" db="EMBL/GenBank/DDBJ databases">
        <authorList>
            <person name="Kucharzyk K."/>
            <person name="Murdoch R.W."/>
            <person name="Higgins S."/>
            <person name="Loffler F."/>
        </authorList>
    </citation>
    <scope>NUCLEOTIDE SEQUENCE</scope>
</reference>
<sequence length="250" mass="28939">MSCRQVIYLTPYWPDIFCSSAIQPHTLVKDEVSHGFLLHIVIIAYYQRGLLFPLFLWQSSDELFPQGFECIGTFLFCTRCFGNFITFVVAIIINCLPKLFVICLMAILTFNTLAGLFHQLQLCLALDFYLFVGKLDGFQHLGLANFLEFSLYHHYIVQGTCHHNVNVRSLEFGKSRINNHLSIDPGNPHFRDRSVERNIAHSQCCRCGKACKRIRHDIFISRYQVYCNKDFGMVIFGEKWAKSPVYQPGY</sequence>
<protein>
    <submittedName>
        <fullName evidence="2">Uncharacterized protein</fullName>
    </submittedName>
</protein>
<feature type="transmembrane region" description="Helical" evidence="1">
    <location>
        <begin position="99"/>
        <end position="117"/>
    </location>
</feature>
<gene>
    <name evidence="2" type="ORF">SDC9_139229</name>
</gene>
<feature type="transmembrane region" description="Helical" evidence="1">
    <location>
        <begin position="68"/>
        <end position="93"/>
    </location>
</feature>
<name>A0A645DS56_9ZZZZ</name>
<comment type="caution">
    <text evidence="2">The sequence shown here is derived from an EMBL/GenBank/DDBJ whole genome shotgun (WGS) entry which is preliminary data.</text>
</comment>
<evidence type="ECO:0000313" key="2">
    <source>
        <dbReference type="EMBL" id="MPM92095.1"/>
    </source>
</evidence>
<evidence type="ECO:0000256" key="1">
    <source>
        <dbReference type="SAM" id="Phobius"/>
    </source>
</evidence>
<keyword evidence="1" id="KW-1133">Transmembrane helix</keyword>
<dbReference type="AlphaFoldDB" id="A0A645DS56"/>